<feature type="region of interest" description="Disordered" evidence="3">
    <location>
        <begin position="415"/>
        <end position="463"/>
    </location>
</feature>
<protein>
    <submittedName>
        <fullName evidence="4">Protein CHUP1, chloroplastic</fullName>
    </submittedName>
</protein>
<feature type="region of interest" description="Disordered" evidence="3">
    <location>
        <begin position="538"/>
        <end position="559"/>
    </location>
</feature>
<dbReference type="PANTHER" id="PTHR31342:SF4">
    <property type="entry name" value="ACTIN BINDING PROTEIN FAMILY"/>
    <property type="match status" value="1"/>
</dbReference>
<dbReference type="InterPro" id="IPR040265">
    <property type="entry name" value="CHUP1/IPGA1-like"/>
</dbReference>
<name>A0A1D1ZL62_9ARAE</name>
<dbReference type="PANTHER" id="PTHR31342">
    <property type="entry name" value="PROTEIN CHUP1, CHLOROPLASTIC"/>
    <property type="match status" value="1"/>
</dbReference>
<feature type="region of interest" description="Disordered" evidence="3">
    <location>
        <begin position="572"/>
        <end position="654"/>
    </location>
</feature>
<evidence type="ECO:0000313" key="4">
    <source>
        <dbReference type="EMBL" id="JAT67706.1"/>
    </source>
</evidence>
<dbReference type="AlphaFoldDB" id="A0A1D1ZL62"/>
<dbReference type="GO" id="GO:0055028">
    <property type="term" value="C:cortical microtubule"/>
    <property type="evidence" value="ECO:0007669"/>
    <property type="project" value="TreeGrafter"/>
</dbReference>
<feature type="compositionally biased region" description="Low complexity" evidence="3">
    <location>
        <begin position="86"/>
        <end position="103"/>
    </location>
</feature>
<dbReference type="GO" id="GO:0072699">
    <property type="term" value="P:protein localization to cortical microtubule cytoskeleton"/>
    <property type="evidence" value="ECO:0007669"/>
    <property type="project" value="TreeGrafter"/>
</dbReference>
<accession>A0A1D1ZL62</accession>
<reference evidence="4" key="1">
    <citation type="submission" date="2015-07" db="EMBL/GenBank/DDBJ databases">
        <title>Transcriptome Assembly of Anthurium amnicola.</title>
        <authorList>
            <person name="Suzuki J."/>
        </authorList>
    </citation>
    <scope>NUCLEOTIDE SEQUENCE</scope>
</reference>
<feature type="compositionally biased region" description="Low complexity" evidence="3">
    <location>
        <begin position="615"/>
        <end position="631"/>
    </location>
</feature>
<sequence>MGLEEWLAMGRREAKPLLIKVGVAFSLSLAGYLYARLSSRAADSPPRHHPPATIPRAEGGGRRACGGLKDELLQRGDATSNVVNGANPLSASSASPAASSNNPGEEAGCLLPEFIELVLRELESVAVDADAMGTRPAERPPENEEEKLMQQEIAGLKDLVQSLRERESSLEIQLLEFYGLKEQESTVLELENRVKMGAMEAEMLSLKVESLLAENRRLEAQASDYSRTKAELESARAKIKRLRRKLKSESVQAKEKVATLHQRVAALQDLECRVVEKEEEELQGNLMRLKDLEHEAAELERANSRLAMENSDLAEKLESAQILASTALESPEATTPLEESNCLREKNVELTREIEQLRTDRCADVEELVYLRWVNACLRHELRNYRPGKAAARDLSRTLSPKSEHGVKQLILEYANSGPNDKASSTNLMDSDSEKCPSSRASSLTEIGEAGDASTDASIAPKKGGSGKTKFFTKLKRLVLGKDYGNHRDPSADSPTSCVNSARRASVLACSFDDVIGRSSYDSAASCVTSDNGHENPLMAAGAKADEPQQSESPWTRDLSRVSLDFQRLKSHEEQGKMAGEQRSGSDVGASWQPSMAFCEGILLSSPRGAGPNKEASGAAAAEQLELGESARASKGRRGKNPKMRLRSASFSSC</sequence>
<organism evidence="4">
    <name type="scientific">Anthurium amnicola</name>
    <dbReference type="NCBI Taxonomy" id="1678845"/>
    <lineage>
        <taxon>Eukaryota</taxon>
        <taxon>Viridiplantae</taxon>
        <taxon>Streptophyta</taxon>
        <taxon>Embryophyta</taxon>
        <taxon>Tracheophyta</taxon>
        <taxon>Spermatophyta</taxon>
        <taxon>Magnoliopsida</taxon>
        <taxon>Liliopsida</taxon>
        <taxon>Araceae</taxon>
        <taxon>Pothoideae</taxon>
        <taxon>Potheae</taxon>
        <taxon>Anthurium</taxon>
    </lineage>
</organism>
<evidence type="ECO:0000256" key="2">
    <source>
        <dbReference type="SAM" id="Coils"/>
    </source>
</evidence>
<feature type="compositionally biased region" description="Polar residues" evidence="3">
    <location>
        <begin position="417"/>
        <end position="430"/>
    </location>
</feature>
<dbReference type="EMBL" id="GDJX01000230">
    <property type="protein sequence ID" value="JAT67706.1"/>
    <property type="molecule type" value="Transcribed_RNA"/>
</dbReference>
<gene>
    <name evidence="4" type="primary">CHUP1_14</name>
    <name evidence="4" type="ORF">g.87914</name>
</gene>
<feature type="coiled-coil region" evidence="2">
    <location>
        <begin position="201"/>
        <end position="316"/>
    </location>
</feature>
<proteinExistence type="predicted"/>
<evidence type="ECO:0000256" key="3">
    <source>
        <dbReference type="SAM" id="MobiDB-lite"/>
    </source>
</evidence>
<feature type="coiled-coil region" evidence="2">
    <location>
        <begin position="146"/>
        <end position="173"/>
    </location>
</feature>
<evidence type="ECO:0000256" key="1">
    <source>
        <dbReference type="ARBA" id="ARBA00023054"/>
    </source>
</evidence>
<feature type="compositionally biased region" description="Basic residues" evidence="3">
    <location>
        <begin position="634"/>
        <end position="646"/>
    </location>
</feature>
<keyword evidence="1 2" id="KW-0175">Coiled coil</keyword>
<feature type="region of interest" description="Disordered" evidence="3">
    <location>
        <begin position="80"/>
        <end position="104"/>
    </location>
</feature>
<feature type="region of interest" description="Disordered" evidence="3">
    <location>
        <begin position="41"/>
        <end position="66"/>
    </location>
</feature>